<keyword evidence="1" id="KW-0805">Transcription regulation</keyword>
<protein>
    <submittedName>
        <fullName evidence="6">Anti-sigma factor RsiW</fullName>
    </submittedName>
</protein>
<evidence type="ECO:0000313" key="6">
    <source>
        <dbReference type="EMBL" id="MBP2320197.1"/>
    </source>
</evidence>
<dbReference type="EMBL" id="JAGINW010000001">
    <property type="protein sequence ID" value="MBP2320197.1"/>
    <property type="molecule type" value="Genomic_DNA"/>
</dbReference>
<gene>
    <name evidence="6" type="ORF">JOF56_000582</name>
</gene>
<evidence type="ECO:0000259" key="5">
    <source>
        <dbReference type="Pfam" id="PF13490"/>
    </source>
</evidence>
<dbReference type="InterPro" id="IPR027383">
    <property type="entry name" value="Znf_put"/>
</dbReference>
<evidence type="ECO:0000256" key="3">
    <source>
        <dbReference type="SAM" id="MobiDB-lite"/>
    </source>
</evidence>
<name>A0ABS4T708_9PSEU</name>
<evidence type="ECO:0000256" key="4">
    <source>
        <dbReference type="SAM" id="Phobius"/>
    </source>
</evidence>
<keyword evidence="4" id="KW-1133">Transmembrane helix</keyword>
<organism evidence="6 7">
    <name type="scientific">Kibdelosporangium banguiense</name>
    <dbReference type="NCBI Taxonomy" id="1365924"/>
    <lineage>
        <taxon>Bacteria</taxon>
        <taxon>Bacillati</taxon>
        <taxon>Actinomycetota</taxon>
        <taxon>Actinomycetes</taxon>
        <taxon>Pseudonocardiales</taxon>
        <taxon>Pseudonocardiaceae</taxon>
        <taxon>Kibdelosporangium</taxon>
    </lineage>
</organism>
<keyword evidence="7" id="KW-1185">Reference proteome</keyword>
<feature type="region of interest" description="Disordered" evidence="3">
    <location>
        <begin position="113"/>
        <end position="137"/>
    </location>
</feature>
<keyword evidence="2" id="KW-0804">Transcription</keyword>
<evidence type="ECO:0000256" key="1">
    <source>
        <dbReference type="ARBA" id="ARBA00023015"/>
    </source>
</evidence>
<dbReference type="RefSeq" id="WP_209634099.1">
    <property type="nucleotide sequence ID" value="NZ_JAGINW010000001.1"/>
</dbReference>
<dbReference type="Pfam" id="PF13490">
    <property type="entry name" value="zf-HC2"/>
    <property type="match status" value="1"/>
</dbReference>
<reference evidence="6 7" key="1">
    <citation type="submission" date="2021-03" db="EMBL/GenBank/DDBJ databases">
        <title>Sequencing the genomes of 1000 actinobacteria strains.</title>
        <authorList>
            <person name="Klenk H.-P."/>
        </authorList>
    </citation>
    <scope>NUCLEOTIDE SEQUENCE [LARGE SCALE GENOMIC DNA]</scope>
    <source>
        <strain evidence="6 7">DSM 46670</strain>
    </source>
</reference>
<dbReference type="Proteomes" id="UP001519332">
    <property type="component" value="Unassembled WGS sequence"/>
</dbReference>
<keyword evidence="4" id="KW-0472">Membrane</keyword>
<evidence type="ECO:0000256" key="2">
    <source>
        <dbReference type="ARBA" id="ARBA00023163"/>
    </source>
</evidence>
<sequence>MVHASGHVDIAAYILGALDEPDNAAFEEHLLDCPRCQLDLVELQDVPDLLDAVKHDAPALLVPVPGPQVLTSLLEEASKSRLRRRRRQWFGAAAAAFLIVAAPAVTIVVTSGDPSPVTASPPVNVKLEPTDAPPPSEEPHVLNGVGGELDANVTMLAQEWGTQINVDLRGAVGPRTCELVAVSNRGQTETVTNWTVPKGGRNEPLKLSGGTSFQPGDITRLEVRDDAGQVLLSLNG</sequence>
<proteinExistence type="predicted"/>
<feature type="transmembrane region" description="Helical" evidence="4">
    <location>
        <begin position="89"/>
        <end position="109"/>
    </location>
</feature>
<keyword evidence="4" id="KW-0812">Transmembrane</keyword>
<accession>A0ABS4T708</accession>
<evidence type="ECO:0000313" key="7">
    <source>
        <dbReference type="Proteomes" id="UP001519332"/>
    </source>
</evidence>
<dbReference type="InterPro" id="IPR041916">
    <property type="entry name" value="Anti_sigma_zinc_sf"/>
</dbReference>
<dbReference type="Gene3D" id="1.10.10.1320">
    <property type="entry name" value="Anti-sigma factor, zinc-finger domain"/>
    <property type="match status" value="1"/>
</dbReference>
<comment type="caution">
    <text evidence="6">The sequence shown here is derived from an EMBL/GenBank/DDBJ whole genome shotgun (WGS) entry which is preliminary data.</text>
</comment>
<feature type="domain" description="Putative zinc-finger" evidence="5">
    <location>
        <begin position="10"/>
        <end position="37"/>
    </location>
</feature>